<name>A0A521FAZ1_9RHOB</name>
<gene>
    <name evidence="1" type="ORF">SAMN06265173_12622</name>
</gene>
<dbReference type="EMBL" id="FXTO01000026">
    <property type="protein sequence ID" value="SMO93358.1"/>
    <property type="molecule type" value="Genomic_DNA"/>
</dbReference>
<keyword evidence="2" id="KW-1185">Reference proteome</keyword>
<protein>
    <submittedName>
        <fullName evidence="1">Uncharacterized protein</fullName>
    </submittedName>
</protein>
<evidence type="ECO:0000313" key="2">
    <source>
        <dbReference type="Proteomes" id="UP000316030"/>
    </source>
</evidence>
<evidence type="ECO:0000313" key="1">
    <source>
        <dbReference type="EMBL" id="SMO93358.1"/>
    </source>
</evidence>
<dbReference type="AlphaFoldDB" id="A0A521FAZ1"/>
<reference evidence="1 2" key="1">
    <citation type="submission" date="2017-05" db="EMBL/GenBank/DDBJ databases">
        <authorList>
            <person name="Varghese N."/>
            <person name="Submissions S."/>
        </authorList>
    </citation>
    <scope>NUCLEOTIDE SEQUENCE [LARGE SCALE GENOMIC DNA]</scope>
    <source>
        <strain evidence="1 2">DSM 29506</strain>
    </source>
</reference>
<organism evidence="1 2">
    <name type="scientific">Thalassovita litoralis</name>
    <dbReference type="NCBI Taxonomy" id="1010611"/>
    <lineage>
        <taxon>Bacteria</taxon>
        <taxon>Pseudomonadati</taxon>
        <taxon>Pseudomonadota</taxon>
        <taxon>Alphaproteobacteria</taxon>
        <taxon>Rhodobacterales</taxon>
        <taxon>Roseobacteraceae</taxon>
        <taxon>Thalassovita</taxon>
    </lineage>
</organism>
<sequence>MATPSKAKFFKHEKRAAESQMDRISRAARDIVADDAEQRETKTARLRKARLEREAFVASDVSSAGKKKR</sequence>
<dbReference type="RefSeq" id="WP_142494341.1">
    <property type="nucleotide sequence ID" value="NZ_FXTO01000026.1"/>
</dbReference>
<dbReference type="OrthoDB" id="7875526at2"/>
<dbReference type="Proteomes" id="UP000316030">
    <property type="component" value="Unassembled WGS sequence"/>
</dbReference>
<proteinExistence type="predicted"/>
<accession>A0A521FAZ1</accession>